<evidence type="ECO:0000313" key="3">
    <source>
        <dbReference type="Proteomes" id="UP001642487"/>
    </source>
</evidence>
<name>A0ABP0XYU1_9ROSI</name>
<gene>
    <name evidence="2" type="ORF">CITCOLO1_LOCUS3545</name>
</gene>
<organism evidence="2 3">
    <name type="scientific">Citrullus colocynthis</name>
    <name type="common">colocynth</name>
    <dbReference type="NCBI Taxonomy" id="252529"/>
    <lineage>
        <taxon>Eukaryota</taxon>
        <taxon>Viridiplantae</taxon>
        <taxon>Streptophyta</taxon>
        <taxon>Embryophyta</taxon>
        <taxon>Tracheophyta</taxon>
        <taxon>Spermatophyta</taxon>
        <taxon>Magnoliopsida</taxon>
        <taxon>eudicotyledons</taxon>
        <taxon>Gunneridae</taxon>
        <taxon>Pentapetalae</taxon>
        <taxon>rosids</taxon>
        <taxon>fabids</taxon>
        <taxon>Cucurbitales</taxon>
        <taxon>Cucurbitaceae</taxon>
        <taxon>Benincaseae</taxon>
        <taxon>Citrullus</taxon>
    </lineage>
</organism>
<dbReference type="Proteomes" id="UP001642487">
    <property type="component" value="Chromosome 10"/>
</dbReference>
<proteinExistence type="predicted"/>
<sequence>MTATLRWCATATAITQPTVMVITYPTNEISVTWSSSPTKHKKEDGKKNSEMGVGIWLPLESREDKREIAKNRTKVGRNWVTISDFSNTDVVAPTTAATTEGGCGSNCDYNARHHSEQPNENQKSG</sequence>
<evidence type="ECO:0000313" key="2">
    <source>
        <dbReference type="EMBL" id="CAK9311873.1"/>
    </source>
</evidence>
<evidence type="ECO:0008006" key="4">
    <source>
        <dbReference type="Google" id="ProtNLM"/>
    </source>
</evidence>
<feature type="region of interest" description="Disordered" evidence="1">
    <location>
        <begin position="97"/>
        <end position="125"/>
    </location>
</feature>
<evidence type="ECO:0000256" key="1">
    <source>
        <dbReference type="SAM" id="MobiDB-lite"/>
    </source>
</evidence>
<reference evidence="2 3" key="1">
    <citation type="submission" date="2024-03" db="EMBL/GenBank/DDBJ databases">
        <authorList>
            <person name="Gkanogiannis A."/>
            <person name="Becerra Lopez-Lavalle L."/>
        </authorList>
    </citation>
    <scope>NUCLEOTIDE SEQUENCE [LARGE SCALE GENOMIC DNA]</scope>
</reference>
<accession>A0ABP0XYU1</accession>
<dbReference type="EMBL" id="OZ021744">
    <property type="protein sequence ID" value="CAK9311873.1"/>
    <property type="molecule type" value="Genomic_DNA"/>
</dbReference>
<protein>
    <recommendedName>
        <fullName evidence="4">Secreted protein</fullName>
    </recommendedName>
</protein>
<keyword evidence="3" id="KW-1185">Reference proteome</keyword>